<evidence type="ECO:0000256" key="1">
    <source>
        <dbReference type="SAM" id="MobiDB-lite"/>
    </source>
</evidence>
<feature type="compositionally biased region" description="Polar residues" evidence="1">
    <location>
        <begin position="1"/>
        <end position="11"/>
    </location>
</feature>
<sequence>MAYFKQTTTWQGRPRGPFAPQPRTTPDPNSLGPLPPPPRIGPSDLREQRRKTQYRKEVTDRRKDRRRWSNLQRFYLRAKPPKRPWDEWLPRRDQVEAHNRALTDGYSHWNDYLFLSWEYHLDNAYESLGLPQWLRTYLQYYLGLPVWAGLGYLALRGIVWCFAMVLWWTCFVVINVAVWAARLLRGAWNEEARSLLGSLFRGFLVCCIVVWTLRSAMAILAGWAQGAWERLLDLPQ</sequence>
<reference evidence="3 4" key="1">
    <citation type="submission" date="2023-01" db="EMBL/GenBank/DDBJ databases">
        <title>Analysis of 21 Apiospora genomes using comparative genomics revels a genus with tremendous synthesis potential of carbohydrate active enzymes and secondary metabolites.</title>
        <authorList>
            <person name="Sorensen T."/>
        </authorList>
    </citation>
    <scope>NUCLEOTIDE SEQUENCE [LARGE SCALE GENOMIC DNA]</scope>
    <source>
        <strain evidence="3 4">CBS 24483</strain>
    </source>
</reference>
<protein>
    <submittedName>
        <fullName evidence="3">Uncharacterized protein</fullName>
    </submittedName>
</protein>
<name>A0ABR1PSN6_9PEZI</name>
<gene>
    <name evidence="3" type="ORF">PG986_014211</name>
</gene>
<evidence type="ECO:0000313" key="3">
    <source>
        <dbReference type="EMBL" id="KAK7937343.1"/>
    </source>
</evidence>
<feature type="transmembrane region" description="Helical" evidence="2">
    <location>
        <begin position="202"/>
        <end position="224"/>
    </location>
</feature>
<keyword evidence="4" id="KW-1185">Reference proteome</keyword>
<dbReference type="EMBL" id="JAQQWE010000010">
    <property type="protein sequence ID" value="KAK7937343.1"/>
    <property type="molecule type" value="Genomic_DNA"/>
</dbReference>
<keyword evidence="2" id="KW-0472">Membrane</keyword>
<evidence type="ECO:0000313" key="4">
    <source>
        <dbReference type="Proteomes" id="UP001391051"/>
    </source>
</evidence>
<dbReference type="Proteomes" id="UP001391051">
    <property type="component" value="Unassembled WGS sequence"/>
</dbReference>
<feature type="transmembrane region" description="Helical" evidence="2">
    <location>
        <begin position="140"/>
        <end position="159"/>
    </location>
</feature>
<evidence type="ECO:0000256" key="2">
    <source>
        <dbReference type="SAM" id="Phobius"/>
    </source>
</evidence>
<accession>A0ABR1PSN6</accession>
<organism evidence="3 4">
    <name type="scientific">Apiospora aurea</name>
    <dbReference type="NCBI Taxonomy" id="335848"/>
    <lineage>
        <taxon>Eukaryota</taxon>
        <taxon>Fungi</taxon>
        <taxon>Dikarya</taxon>
        <taxon>Ascomycota</taxon>
        <taxon>Pezizomycotina</taxon>
        <taxon>Sordariomycetes</taxon>
        <taxon>Xylariomycetidae</taxon>
        <taxon>Amphisphaeriales</taxon>
        <taxon>Apiosporaceae</taxon>
        <taxon>Apiospora</taxon>
    </lineage>
</organism>
<dbReference type="GeneID" id="92083495"/>
<dbReference type="RefSeq" id="XP_066692671.1">
    <property type="nucleotide sequence ID" value="XM_066850433.1"/>
</dbReference>
<keyword evidence="2" id="KW-1133">Transmembrane helix</keyword>
<feature type="region of interest" description="Disordered" evidence="1">
    <location>
        <begin position="1"/>
        <end position="61"/>
    </location>
</feature>
<comment type="caution">
    <text evidence="3">The sequence shown here is derived from an EMBL/GenBank/DDBJ whole genome shotgun (WGS) entry which is preliminary data.</text>
</comment>
<keyword evidence="2" id="KW-0812">Transmembrane</keyword>
<feature type="transmembrane region" description="Helical" evidence="2">
    <location>
        <begin position="165"/>
        <end position="181"/>
    </location>
</feature>
<proteinExistence type="predicted"/>